<dbReference type="EMBL" id="MU001836">
    <property type="protein sequence ID" value="KAF2796241.1"/>
    <property type="molecule type" value="Genomic_DNA"/>
</dbReference>
<keyword evidence="2" id="KW-1185">Reference proteome</keyword>
<dbReference type="Proteomes" id="UP000799757">
    <property type="component" value="Unassembled WGS sequence"/>
</dbReference>
<sequence>MRQKVVPRDAKEACLWLMGLLHSACHQMYRRATAPNGRTRCLLSVDSLSPRWHSFPFPGLRLSLGMGSATPAAEGAYSCFYAVHRLSHGAVHGVAGLGGWNGRRLVLRVSSLAGKWHGRAQAAFYLVLSASTGSGFCRGR</sequence>
<gene>
    <name evidence="1" type="ORF">K505DRAFT_166210</name>
</gene>
<name>A0A6A6XIK3_9PLEO</name>
<reference evidence="1" key="1">
    <citation type="journal article" date="2020" name="Stud. Mycol.">
        <title>101 Dothideomycetes genomes: a test case for predicting lifestyles and emergence of pathogens.</title>
        <authorList>
            <person name="Haridas S."/>
            <person name="Albert R."/>
            <person name="Binder M."/>
            <person name="Bloem J."/>
            <person name="Labutti K."/>
            <person name="Salamov A."/>
            <person name="Andreopoulos B."/>
            <person name="Baker S."/>
            <person name="Barry K."/>
            <person name="Bills G."/>
            <person name="Bluhm B."/>
            <person name="Cannon C."/>
            <person name="Castanera R."/>
            <person name="Culley D."/>
            <person name="Daum C."/>
            <person name="Ezra D."/>
            <person name="Gonzalez J."/>
            <person name="Henrissat B."/>
            <person name="Kuo A."/>
            <person name="Liang C."/>
            <person name="Lipzen A."/>
            <person name="Lutzoni F."/>
            <person name="Magnuson J."/>
            <person name="Mondo S."/>
            <person name="Nolan M."/>
            <person name="Ohm R."/>
            <person name="Pangilinan J."/>
            <person name="Park H.-J."/>
            <person name="Ramirez L."/>
            <person name="Alfaro M."/>
            <person name="Sun H."/>
            <person name="Tritt A."/>
            <person name="Yoshinaga Y."/>
            <person name="Zwiers L.-H."/>
            <person name="Turgeon B."/>
            <person name="Goodwin S."/>
            <person name="Spatafora J."/>
            <person name="Crous P."/>
            <person name="Grigoriev I."/>
        </authorList>
    </citation>
    <scope>NUCLEOTIDE SEQUENCE</scope>
    <source>
        <strain evidence="1">CBS 109.77</strain>
    </source>
</reference>
<dbReference type="AlphaFoldDB" id="A0A6A6XIK3"/>
<proteinExistence type="predicted"/>
<evidence type="ECO:0000313" key="2">
    <source>
        <dbReference type="Proteomes" id="UP000799757"/>
    </source>
</evidence>
<accession>A0A6A6XIK3</accession>
<organism evidence="1 2">
    <name type="scientific">Melanomma pulvis-pyrius CBS 109.77</name>
    <dbReference type="NCBI Taxonomy" id="1314802"/>
    <lineage>
        <taxon>Eukaryota</taxon>
        <taxon>Fungi</taxon>
        <taxon>Dikarya</taxon>
        <taxon>Ascomycota</taxon>
        <taxon>Pezizomycotina</taxon>
        <taxon>Dothideomycetes</taxon>
        <taxon>Pleosporomycetidae</taxon>
        <taxon>Pleosporales</taxon>
        <taxon>Melanommataceae</taxon>
        <taxon>Melanomma</taxon>
    </lineage>
</organism>
<evidence type="ECO:0000313" key="1">
    <source>
        <dbReference type="EMBL" id="KAF2796241.1"/>
    </source>
</evidence>
<protein>
    <submittedName>
        <fullName evidence="1">Uncharacterized protein</fullName>
    </submittedName>
</protein>